<dbReference type="SMART" id="SM00342">
    <property type="entry name" value="HTH_ARAC"/>
    <property type="match status" value="1"/>
</dbReference>
<keyword evidence="3" id="KW-0804">Transcription</keyword>
<dbReference type="InterPro" id="IPR018060">
    <property type="entry name" value="HTH_AraC"/>
</dbReference>
<dbReference type="PANTHER" id="PTHR46796">
    <property type="entry name" value="HTH-TYPE TRANSCRIPTIONAL ACTIVATOR RHAS-RELATED"/>
    <property type="match status" value="1"/>
</dbReference>
<accession>A0A2A6DZK5</accession>
<evidence type="ECO:0000313" key="5">
    <source>
        <dbReference type="EMBL" id="PDO10122.1"/>
    </source>
</evidence>
<dbReference type="InterPro" id="IPR018062">
    <property type="entry name" value="HTH_AraC-typ_CS"/>
</dbReference>
<dbReference type="PROSITE" id="PS00041">
    <property type="entry name" value="HTH_ARAC_FAMILY_1"/>
    <property type="match status" value="1"/>
</dbReference>
<dbReference type="Proteomes" id="UP000243688">
    <property type="component" value="Unassembled WGS sequence"/>
</dbReference>
<reference evidence="5 6" key="1">
    <citation type="submission" date="2016-12" db="EMBL/GenBank/DDBJ databases">
        <title>Candidatus Reconcilibacillus cellulovorans genome.</title>
        <authorList>
            <person name="Kolinko S."/>
            <person name="Wu Y.-W."/>
            <person name="Tachea F."/>
            <person name="Denzel E."/>
            <person name="Hiras J."/>
            <person name="Baecker N."/>
            <person name="Chan L.J."/>
            <person name="Eichorst S.A."/>
            <person name="Frey D."/>
            <person name="Adams P.D."/>
            <person name="Pray T."/>
            <person name="Tanjore D."/>
            <person name="Petzold C.J."/>
            <person name="Gladden J.M."/>
            <person name="Simmons B.A."/>
            <person name="Singer S.W."/>
        </authorList>
    </citation>
    <scope>NUCLEOTIDE SEQUENCE [LARGE SCALE GENOMIC DNA]</scope>
    <source>
        <strain evidence="5">JTherm</strain>
    </source>
</reference>
<dbReference type="PRINTS" id="PR00032">
    <property type="entry name" value="HTHARAC"/>
</dbReference>
<dbReference type="Pfam" id="PF12833">
    <property type="entry name" value="HTH_18"/>
    <property type="match status" value="1"/>
</dbReference>
<keyword evidence="1" id="KW-0805">Transcription regulation</keyword>
<dbReference type="GO" id="GO:0003700">
    <property type="term" value="F:DNA-binding transcription factor activity"/>
    <property type="evidence" value="ECO:0007669"/>
    <property type="project" value="InterPro"/>
</dbReference>
<comment type="caution">
    <text evidence="5">The sequence shown here is derived from an EMBL/GenBank/DDBJ whole genome shotgun (WGS) entry which is preliminary data.</text>
</comment>
<dbReference type="InterPro" id="IPR050204">
    <property type="entry name" value="AraC_XylS_family_regulators"/>
</dbReference>
<evidence type="ECO:0000259" key="4">
    <source>
        <dbReference type="PROSITE" id="PS01124"/>
    </source>
</evidence>
<evidence type="ECO:0000256" key="3">
    <source>
        <dbReference type="ARBA" id="ARBA00023163"/>
    </source>
</evidence>
<sequence length="142" mass="16927">MFFLDQETAQAVQDEIWEFVTTFIRSPEFRPVPCPLTDPYLQKALEYLHHHYHEKVSIDTLCSIARRSKFHFIRSFRQRTGFSPHQYLLHLRVHHAKQLLKQKHKSIEEISEHLGFSCPSHFHRTFLKTVGMTPGVYRSQHT</sequence>
<dbReference type="InterPro" id="IPR009057">
    <property type="entry name" value="Homeodomain-like_sf"/>
</dbReference>
<dbReference type="AlphaFoldDB" id="A0A2A6DZK5"/>
<dbReference type="EMBL" id="MOXJ01000019">
    <property type="protein sequence ID" value="PDO10122.1"/>
    <property type="molecule type" value="Genomic_DNA"/>
</dbReference>
<dbReference type="InterPro" id="IPR020449">
    <property type="entry name" value="Tscrpt_reg_AraC-type_HTH"/>
</dbReference>
<name>A0A2A6DZK5_9BACL</name>
<dbReference type="Gene3D" id="1.10.10.60">
    <property type="entry name" value="Homeodomain-like"/>
    <property type="match status" value="2"/>
</dbReference>
<proteinExistence type="predicted"/>
<dbReference type="GO" id="GO:0043565">
    <property type="term" value="F:sequence-specific DNA binding"/>
    <property type="evidence" value="ECO:0007669"/>
    <property type="project" value="InterPro"/>
</dbReference>
<feature type="domain" description="HTH araC/xylS-type" evidence="4">
    <location>
        <begin position="42"/>
        <end position="140"/>
    </location>
</feature>
<dbReference type="PROSITE" id="PS01124">
    <property type="entry name" value="HTH_ARAC_FAMILY_2"/>
    <property type="match status" value="1"/>
</dbReference>
<evidence type="ECO:0000256" key="2">
    <source>
        <dbReference type="ARBA" id="ARBA00023125"/>
    </source>
</evidence>
<evidence type="ECO:0000313" key="6">
    <source>
        <dbReference type="Proteomes" id="UP000243688"/>
    </source>
</evidence>
<keyword evidence="2" id="KW-0238">DNA-binding</keyword>
<organism evidence="5 6">
    <name type="scientific">Candidatus Reconcilbacillus cellulovorans</name>
    <dbReference type="NCBI Taxonomy" id="1906605"/>
    <lineage>
        <taxon>Bacteria</taxon>
        <taxon>Bacillati</taxon>
        <taxon>Bacillota</taxon>
        <taxon>Bacilli</taxon>
        <taxon>Bacillales</taxon>
        <taxon>Paenibacillaceae</taxon>
        <taxon>Candidatus Reconcilbacillus</taxon>
    </lineage>
</organism>
<evidence type="ECO:0000256" key="1">
    <source>
        <dbReference type="ARBA" id="ARBA00023015"/>
    </source>
</evidence>
<dbReference type="SUPFAM" id="SSF46689">
    <property type="entry name" value="Homeodomain-like"/>
    <property type="match status" value="2"/>
</dbReference>
<gene>
    <name evidence="5" type="ORF">BLM47_08805</name>
</gene>
<protein>
    <recommendedName>
        <fullName evidence="4">HTH araC/xylS-type domain-containing protein</fullName>
    </recommendedName>
</protein>